<proteinExistence type="predicted"/>
<sequence>MSVQLMGDDIAPDEITEEAGWKTAGARRSRPQNRGENLTHDIDARTDTLGTGQQGTKPKYIKGKVIKAGRMPRLLKDEIKIVCRPQGGLDMVKGTRDSVDSVLGECAVKSSGPRCSVVWCHQFRGGDAVTSKYKNQLTFFYLL</sequence>
<keyword evidence="2" id="KW-1185">Reference proteome</keyword>
<gene>
    <name evidence="1" type="ORF">HPB49_015228</name>
</gene>
<reference evidence="1" key="1">
    <citation type="submission" date="2020-05" db="EMBL/GenBank/DDBJ databases">
        <title>Large-scale comparative analyses of tick genomes elucidate their genetic diversity and vector capacities.</title>
        <authorList>
            <person name="Jia N."/>
            <person name="Wang J."/>
            <person name="Shi W."/>
            <person name="Du L."/>
            <person name="Sun Y."/>
            <person name="Zhan W."/>
            <person name="Jiang J."/>
            <person name="Wang Q."/>
            <person name="Zhang B."/>
            <person name="Ji P."/>
            <person name="Sakyi L.B."/>
            <person name="Cui X."/>
            <person name="Yuan T."/>
            <person name="Jiang B."/>
            <person name="Yang W."/>
            <person name="Lam T.T.-Y."/>
            <person name="Chang Q."/>
            <person name="Ding S."/>
            <person name="Wang X."/>
            <person name="Zhu J."/>
            <person name="Ruan X."/>
            <person name="Zhao L."/>
            <person name="Wei J."/>
            <person name="Que T."/>
            <person name="Du C."/>
            <person name="Cheng J."/>
            <person name="Dai P."/>
            <person name="Han X."/>
            <person name="Huang E."/>
            <person name="Gao Y."/>
            <person name="Liu J."/>
            <person name="Shao H."/>
            <person name="Ye R."/>
            <person name="Li L."/>
            <person name="Wei W."/>
            <person name="Wang X."/>
            <person name="Wang C."/>
            <person name="Yang T."/>
            <person name="Huo Q."/>
            <person name="Li W."/>
            <person name="Guo W."/>
            <person name="Chen H."/>
            <person name="Zhou L."/>
            <person name="Ni X."/>
            <person name="Tian J."/>
            <person name="Zhou Y."/>
            <person name="Sheng Y."/>
            <person name="Liu T."/>
            <person name="Pan Y."/>
            <person name="Xia L."/>
            <person name="Li J."/>
            <person name="Zhao F."/>
            <person name="Cao W."/>
        </authorList>
    </citation>
    <scope>NUCLEOTIDE SEQUENCE</scope>
    <source>
        <strain evidence="1">Dsil-2018</strain>
    </source>
</reference>
<protein>
    <submittedName>
        <fullName evidence="1">Uncharacterized protein</fullName>
    </submittedName>
</protein>
<dbReference type="EMBL" id="CM023475">
    <property type="protein sequence ID" value="KAH7945751.1"/>
    <property type="molecule type" value="Genomic_DNA"/>
</dbReference>
<dbReference type="Proteomes" id="UP000821865">
    <property type="component" value="Chromosome 6"/>
</dbReference>
<name>A0ACB8CLA6_DERSI</name>
<accession>A0ACB8CLA6</accession>
<organism evidence="1 2">
    <name type="scientific">Dermacentor silvarum</name>
    <name type="common">Tick</name>
    <dbReference type="NCBI Taxonomy" id="543639"/>
    <lineage>
        <taxon>Eukaryota</taxon>
        <taxon>Metazoa</taxon>
        <taxon>Ecdysozoa</taxon>
        <taxon>Arthropoda</taxon>
        <taxon>Chelicerata</taxon>
        <taxon>Arachnida</taxon>
        <taxon>Acari</taxon>
        <taxon>Parasitiformes</taxon>
        <taxon>Ixodida</taxon>
        <taxon>Ixodoidea</taxon>
        <taxon>Ixodidae</taxon>
        <taxon>Rhipicephalinae</taxon>
        <taxon>Dermacentor</taxon>
    </lineage>
</organism>
<evidence type="ECO:0000313" key="2">
    <source>
        <dbReference type="Proteomes" id="UP000821865"/>
    </source>
</evidence>
<evidence type="ECO:0000313" key="1">
    <source>
        <dbReference type="EMBL" id="KAH7945751.1"/>
    </source>
</evidence>
<comment type="caution">
    <text evidence="1">The sequence shown here is derived from an EMBL/GenBank/DDBJ whole genome shotgun (WGS) entry which is preliminary data.</text>
</comment>